<dbReference type="GO" id="GO:0003824">
    <property type="term" value="F:catalytic activity"/>
    <property type="evidence" value="ECO:0007669"/>
    <property type="project" value="InterPro"/>
</dbReference>
<dbReference type="Pfam" id="PF02543">
    <property type="entry name" value="Carbam_trans_N"/>
    <property type="match status" value="1"/>
</dbReference>
<dbReference type="PANTHER" id="PTHR34847:SF1">
    <property type="entry name" value="NODULATION PROTEIN U"/>
    <property type="match status" value="1"/>
</dbReference>
<dbReference type="InterPro" id="IPR038152">
    <property type="entry name" value="Carbam_trans_C_sf"/>
</dbReference>
<proteinExistence type="inferred from homology"/>
<dbReference type="InterPro" id="IPR003696">
    <property type="entry name" value="Carbtransf_dom"/>
</dbReference>
<dbReference type="Gene3D" id="3.30.420.40">
    <property type="match status" value="2"/>
</dbReference>
<evidence type="ECO:0000256" key="1">
    <source>
        <dbReference type="ARBA" id="ARBA00006129"/>
    </source>
</evidence>
<dbReference type="PANTHER" id="PTHR34847">
    <property type="entry name" value="NODULATION PROTEIN U"/>
    <property type="match status" value="1"/>
</dbReference>
<evidence type="ECO:0008006" key="6">
    <source>
        <dbReference type="Google" id="ProtNLM"/>
    </source>
</evidence>
<protein>
    <recommendedName>
        <fullName evidence="6">Carbamoyl transferase</fullName>
    </recommendedName>
</protein>
<dbReference type="InterPro" id="IPR051338">
    <property type="entry name" value="NodU/CmcH_Carbamoyltrnsfr"/>
</dbReference>
<dbReference type="Proteomes" id="UP000177258">
    <property type="component" value="Unassembled WGS sequence"/>
</dbReference>
<evidence type="ECO:0000259" key="2">
    <source>
        <dbReference type="Pfam" id="PF02543"/>
    </source>
</evidence>
<comment type="caution">
    <text evidence="4">The sequence shown here is derived from an EMBL/GenBank/DDBJ whole genome shotgun (WGS) entry which is preliminary data.</text>
</comment>
<feature type="domain" description="Carbamoyltransferase C-terminal" evidence="3">
    <location>
        <begin position="398"/>
        <end position="566"/>
    </location>
</feature>
<feature type="domain" description="Carbamoyltransferase" evidence="2">
    <location>
        <begin position="11"/>
        <end position="344"/>
    </location>
</feature>
<organism evidence="4 5">
    <name type="scientific">Candidatus Daviesbacteria bacterium RIFCSPHIGHO2_02_FULL_41_10</name>
    <dbReference type="NCBI Taxonomy" id="1797774"/>
    <lineage>
        <taxon>Bacteria</taxon>
        <taxon>Candidatus Daviesiibacteriota</taxon>
    </lineage>
</organism>
<evidence type="ECO:0000313" key="4">
    <source>
        <dbReference type="EMBL" id="OGE33587.1"/>
    </source>
</evidence>
<dbReference type="CDD" id="cd24100">
    <property type="entry name" value="ASKHA_NBD_MJ1051-like_N"/>
    <property type="match status" value="1"/>
</dbReference>
<gene>
    <name evidence="4" type="ORF">A3D83_01290</name>
</gene>
<name>A0A1F5JY69_9BACT</name>
<accession>A0A1F5JY69</accession>
<dbReference type="InterPro" id="IPR031730">
    <property type="entry name" value="Carbam_trans_C"/>
</dbReference>
<dbReference type="Gene3D" id="3.90.870.20">
    <property type="entry name" value="Carbamoyltransferase, C-terminal domain"/>
    <property type="match status" value="1"/>
</dbReference>
<reference evidence="4 5" key="1">
    <citation type="journal article" date="2016" name="Nat. Commun.">
        <title>Thousands of microbial genomes shed light on interconnected biogeochemical processes in an aquifer system.</title>
        <authorList>
            <person name="Anantharaman K."/>
            <person name="Brown C.T."/>
            <person name="Hug L.A."/>
            <person name="Sharon I."/>
            <person name="Castelle C.J."/>
            <person name="Probst A.J."/>
            <person name="Thomas B.C."/>
            <person name="Singh A."/>
            <person name="Wilkins M.J."/>
            <person name="Karaoz U."/>
            <person name="Brodie E.L."/>
            <person name="Williams K.H."/>
            <person name="Hubbard S.S."/>
            <person name="Banfield J.F."/>
        </authorList>
    </citation>
    <scope>NUCLEOTIDE SEQUENCE [LARGE SCALE GENOMIC DNA]</scope>
</reference>
<dbReference type="EMBL" id="MFDB01000008">
    <property type="protein sequence ID" value="OGE33587.1"/>
    <property type="molecule type" value="Genomic_DNA"/>
</dbReference>
<sequence length="567" mass="64210">MISKNTSVIVLGIHDGHNAGAALIKDGEVVAAINEERLNNVKNYSGVPVQAIKKVFEIAKIKSEEVNLITVASLLRLDDPVKVEGNKLHFLAEHIAPLVHQKWFIKNSIFVLHKFRKINGIVDVLSELGMADKKINFIEHHLTHAACAYYQRPWNDKALILTLDGMGDGLSATVSIGSNFSIKRISETSFYDSLGNNLYSEITAFLGMKRWEHEYKIMGLAPYGRSEGIIDILRKTVRVNLVKPLEFENISGYYLKKMQVFYQKALAGYRFDNIAAATQQLFEELVIKWVKNCIKETKIHKVVCAGGSFLNVKLNKLIRELDEVEDVFFYPAAEDGGTATGAALEGYYSYCQEYDIPAKKVDISSIYYGQSFSEEEIREFIKSKRLNSAKKVSPETIAKLLSQGKIIARFSGRDEWGPRALGNRSIMADPRNMQVIRKINFAIKQRDFWMPFAPAVLEEDQKRYFKDSRFSPYMIEAFDTKNEAQEIIAGLHPYDLTGRPQIVNNWNPGWQAIIQSFKKITGVGGILNTSFNLHGYPLVGSLDSALWTFRNSELDGLLLEDWLIEKK</sequence>
<evidence type="ECO:0000259" key="3">
    <source>
        <dbReference type="Pfam" id="PF16861"/>
    </source>
</evidence>
<dbReference type="Pfam" id="PF16861">
    <property type="entry name" value="Carbam_trans_C"/>
    <property type="match status" value="1"/>
</dbReference>
<dbReference type="AlphaFoldDB" id="A0A1F5JY69"/>
<comment type="similarity">
    <text evidence="1">Belongs to the NodU/CmcH family.</text>
</comment>
<dbReference type="SUPFAM" id="SSF53067">
    <property type="entry name" value="Actin-like ATPase domain"/>
    <property type="match status" value="1"/>
</dbReference>
<evidence type="ECO:0000313" key="5">
    <source>
        <dbReference type="Proteomes" id="UP000177258"/>
    </source>
</evidence>
<dbReference type="InterPro" id="IPR043129">
    <property type="entry name" value="ATPase_NBD"/>
</dbReference>